<dbReference type="SMART" id="SM00343">
    <property type="entry name" value="ZnF_C2HC"/>
    <property type="match status" value="1"/>
</dbReference>
<feature type="compositionally biased region" description="Basic and acidic residues" evidence="2">
    <location>
        <begin position="16"/>
        <end position="36"/>
    </location>
</feature>
<dbReference type="PANTHER" id="PTHR47592">
    <property type="entry name" value="PBF68 PROTEIN"/>
    <property type="match status" value="1"/>
</dbReference>
<protein>
    <recommendedName>
        <fullName evidence="3">CCHC-type domain-containing protein</fullName>
    </recommendedName>
</protein>
<feature type="region of interest" description="Disordered" evidence="2">
    <location>
        <begin position="9"/>
        <end position="39"/>
    </location>
</feature>
<dbReference type="EMBL" id="PKPP01002576">
    <property type="protein sequence ID" value="PWA74383.1"/>
    <property type="molecule type" value="Genomic_DNA"/>
</dbReference>
<keyword evidence="1" id="KW-0863">Zinc-finger</keyword>
<accession>A0A2U1NLJ3</accession>
<name>A0A2U1NLJ3_ARTAN</name>
<dbReference type="GO" id="GO:0008270">
    <property type="term" value="F:zinc ion binding"/>
    <property type="evidence" value="ECO:0007669"/>
    <property type="project" value="UniProtKB-KW"/>
</dbReference>
<evidence type="ECO:0000313" key="5">
    <source>
        <dbReference type="Proteomes" id="UP000245207"/>
    </source>
</evidence>
<comment type="caution">
    <text evidence="4">The sequence shown here is derived from an EMBL/GenBank/DDBJ whole genome shotgun (WGS) entry which is preliminary data.</text>
</comment>
<organism evidence="4 5">
    <name type="scientific">Artemisia annua</name>
    <name type="common">Sweet wormwood</name>
    <dbReference type="NCBI Taxonomy" id="35608"/>
    <lineage>
        <taxon>Eukaryota</taxon>
        <taxon>Viridiplantae</taxon>
        <taxon>Streptophyta</taxon>
        <taxon>Embryophyta</taxon>
        <taxon>Tracheophyta</taxon>
        <taxon>Spermatophyta</taxon>
        <taxon>Magnoliopsida</taxon>
        <taxon>eudicotyledons</taxon>
        <taxon>Gunneridae</taxon>
        <taxon>Pentapetalae</taxon>
        <taxon>asterids</taxon>
        <taxon>campanulids</taxon>
        <taxon>Asterales</taxon>
        <taxon>Asteraceae</taxon>
        <taxon>Asteroideae</taxon>
        <taxon>Anthemideae</taxon>
        <taxon>Artemisiinae</taxon>
        <taxon>Artemisia</taxon>
    </lineage>
</organism>
<dbReference type="PROSITE" id="PS50158">
    <property type="entry name" value="ZF_CCHC"/>
    <property type="match status" value="1"/>
</dbReference>
<evidence type="ECO:0000256" key="1">
    <source>
        <dbReference type="PROSITE-ProRule" id="PRU00047"/>
    </source>
</evidence>
<dbReference type="InterPro" id="IPR036875">
    <property type="entry name" value="Znf_CCHC_sf"/>
</dbReference>
<dbReference type="InterPro" id="IPR001878">
    <property type="entry name" value="Znf_CCHC"/>
</dbReference>
<proteinExistence type="predicted"/>
<evidence type="ECO:0000313" key="4">
    <source>
        <dbReference type="EMBL" id="PWA74383.1"/>
    </source>
</evidence>
<feature type="domain" description="CCHC-type" evidence="3">
    <location>
        <begin position="49"/>
        <end position="63"/>
    </location>
</feature>
<keyword evidence="1" id="KW-0479">Metal-binding</keyword>
<keyword evidence="5" id="KW-1185">Reference proteome</keyword>
<dbReference type="SUPFAM" id="SSF57756">
    <property type="entry name" value="Retrovirus zinc finger-like domains"/>
    <property type="match status" value="1"/>
</dbReference>
<evidence type="ECO:0000256" key="2">
    <source>
        <dbReference type="SAM" id="MobiDB-lite"/>
    </source>
</evidence>
<dbReference type="Proteomes" id="UP000245207">
    <property type="component" value="Unassembled WGS sequence"/>
</dbReference>
<sequence length="131" mass="14757">MIPKALPFFDFPSPRFVKDEDPLVENSSKDKKKDYTQQKSNNFKKVYHCWVCGKPGHNAKDCRHKKEHGGGNSGGNSNQANHVASPTEFAGVIEAFLTTNDVDWWFDTGATKHICNSRSMFVSYQKDTTNA</sequence>
<evidence type="ECO:0000259" key="3">
    <source>
        <dbReference type="PROSITE" id="PS50158"/>
    </source>
</evidence>
<feature type="region of interest" description="Disordered" evidence="2">
    <location>
        <begin position="61"/>
        <end position="83"/>
    </location>
</feature>
<keyword evidence="1" id="KW-0862">Zinc</keyword>
<dbReference type="AlphaFoldDB" id="A0A2U1NLJ3"/>
<dbReference type="OrthoDB" id="1432107at2759"/>
<dbReference type="GO" id="GO:0003676">
    <property type="term" value="F:nucleic acid binding"/>
    <property type="evidence" value="ECO:0007669"/>
    <property type="project" value="InterPro"/>
</dbReference>
<reference evidence="4 5" key="1">
    <citation type="journal article" date="2018" name="Mol. Plant">
        <title>The genome of Artemisia annua provides insight into the evolution of Asteraceae family and artemisinin biosynthesis.</title>
        <authorList>
            <person name="Shen Q."/>
            <person name="Zhang L."/>
            <person name="Liao Z."/>
            <person name="Wang S."/>
            <person name="Yan T."/>
            <person name="Shi P."/>
            <person name="Liu M."/>
            <person name="Fu X."/>
            <person name="Pan Q."/>
            <person name="Wang Y."/>
            <person name="Lv Z."/>
            <person name="Lu X."/>
            <person name="Zhang F."/>
            <person name="Jiang W."/>
            <person name="Ma Y."/>
            <person name="Chen M."/>
            <person name="Hao X."/>
            <person name="Li L."/>
            <person name="Tang Y."/>
            <person name="Lv G."/>
            <person name="Zhou Y."/>
            <person name="Sun X."/>
            <person name="Brodelius P.E."/>
            <person name="Rose J.K.C."/>
            <person name="Tang K."/>
        </authorList>
    </citation>
    <scope>NUCLEOTIDE SEQUENCE [LARGE SCALE GENOMIC DNA]</scope>
    <source>
        <strain evidence="5">cv. Huhao1</strain>
        <tissue evidence="4">Leaf</tissue>
    </source>
</reference>
<gene>
    <name evidence="4" type="ORF">CTI12_AA254300</name>
</gene>